<keyword evidence="3" id="KW-0472">Membrane</keyword>
<dbReference type="InterPro" id="IPR014717">
    <property type="entry name" value="Transl_elong_EF1B/ribsomal_bS6"/>
</dbReference>
<evidence type="ECO:0000313" key="4">
    <source>
        <dbReference type="EMBL" id="MBB6097707.1"/>
    </source>
</evidence>
<gene>
    <name evidence="4" type="ORF">HNR42_001124</name>
</gene>
<protein>
    <submittedName>
        <fullName evidence="4">Type IV pilus assembly protein PilO</fullName>
    </submittedName>
</protein>
<name>A0A841HWD7_9DEIO</name>
<keyword evidence="5" id="KW-1185">Reference proteome</keyword>
<dbReference type="RefSeq" id="WP_183985404.1">
    <property type="nucleotide sequence ID" value="NZ_JACHHG010000003.1"/>
</dbReference>
<dbReference type="Proteomes" id="UP000569951">
    <property type="component" value="Unassembled WGS sequence"/>
</dbReference>
<dbReference type="InterPro" id="IPR034756">
    <property type="entry name" value="T2SSM_b"/>
</dbReference>
<proteinExistence type="predicted"/>
<dbReference type="EMBL" id="JACHHG010000003">
    <property type="protein sequence ID" value="MBB6097707.1"/>
    <property type="molecule type" value="Genomic_DNA"/>
</dbReference>
<keyword evidence="3" id="KW-0812">Transmembrane</keyword>
<feature type="transmembrane region" description="Helical" evidence="3">
    <location>
        <begin position="12"/>
        <end position="30"/>
    </location>
</feature>
<feature type="region of interest" description="Disordered" evidence="2">
    <location>
        <begin position="192"/>
        <end position="217"/>
    </location>
</feature>
<dbReference type="Gene3D" id="3.30.70.60">
    <property type="match status" value="1"/>
</dbReference>
<evidence type="ECO:0000256" key="1">
    <source>
        <dbReference type="SAM" id="Coils"/>
    </source>
</evidence>
<evidence type="ECO:0000313" key="5">
    <source>
        <dbReference type="Proteomes" id="UP000569951"/>
    </source>
</evidence>
<dbReference type="AlphaFoldDB" id="A0A841HWD7"/>
<comment type="caution">
    <text evidence="4">The sequence shown here is derived from an EMBL/GenBank/DDBJ whole genome shotgun (WGS) entry which is preliminary data.</text>
</comment>
<sequence length="217" mass="22976">MFSKVKLKQRDVALIVIVVTALAAMGWYFGMYQPTLTTNQSLQDELDIAQLELVRTRAAAASLGQLREAVAQLEEQQARFLRALPETAEFGRLLADLRSSVLASGATLVSVSQSEAQGASLPAGVRPIGVSLSLEGSFDAIYRVLQSIERLERFSTINALSINLPGEVTSFDPQLSSQLGLTVYTFDPQAATPATTETAPAAPAAPATPEAPAGGTQ</sequence>
<feature type="coiled-coil region" evidence="1">
    <location>
        <begin position="39"/>
        <end position="83"/>
    </location>
</feature>
<reference evidence="4 5" key="1">
    <citation type="submission" date="2020-08" db="EMBL/GenBank/DDBJ databases">
        <title>Genomic Encyclopedia of Type Strains, Phase IV (KMG-IV): sequencing the most valuable type-strain genomes for metagenomic binning, comparative biology and taxonomic classification.</title>
        <authorList>
            <person name="Goeker M."/>
        </authorList>
    </citation>
    <scope>NUCLEOTIDE SEQUENCE [LARGE SCALE GENOMIC DNA]</scope>
    <source>
        <strain evidence="4 5">DSM 21458</strain>
    </source>
</reference>
<organism evidence="4 5">
    <name type="scientific">Deinobacterium chartae</name>
    <dbReference type="NCBI Taxonomy" id="521158"/>
    <lineage>
        <taxon>Bacteria</taxon>
        <taxon>Thermotogati</taxon>
        <taxon>Deinococcota</taxon>
        <taxon>Deinococci</taxon>
        <taxon>Deinococcales</taxon>
        <taxon>Deinococcaceae</taxon>
        <taxon>Deinobacterium</taxon>
    </lineage>
</organism>
<dbReference type="Pfam" id="PF10741">
    <property type="entry name" value="T2SSM_b"/>
    <property type="match status" value="1"/>
</dbReference>
<dbReference type="PANTHER" id="PTHR39555">
    <property type="entry name" value="FIMBRIAL ASSEMBLY PROTEIN PILO-LIKE PROTEIN-RELATED"/>
    <property type="match status" value="1"/>
</dbReference>
<evidence type="ECO:0000256" key="2">
    <source>
        <dbReference type="SAM" id="MobiDB-lite"/>
    </source>
</evidence>
<keyword evidence="1" id="KW-0175">Coiled coil</keyword>
<keyword evidence="3" id="KW-1133">Transmembrane helix</keyword>
<dbReference type="PANTHER" id="PTHR39555:SF1">
    <property type="entry name" value="TYPE IV PILUS INNER MEMBRANE COMPONENT PILO"/>
    <property type="match status" value="1"/>
</dbReference>
<accession>A0A841HWD7</accession>
<evidence type="ECO:0000256" key="3">
    <source>
        <dbReference type="SAM" id="Phobius"/>
    </source>
</evidence>